<dbReference type="EMBL" id="SNWP01000011">
    <property type="protein sequence ID" value="TDO26382.1"/>
    <property type="molecule type" value="Genomic_DNA"/>
</dbReference>
<dbReference type="AlphaFoldDB" id="A0A4R6IUV6"/>
<dbReference type="RefSeq" id="WP_133474235.1">
    <property type="nucleotide sequence ID" value="NZ_SNWP01000011.1"/>
</dbReference>
<dbReference type="SUPFAM" id="SSF159888">
    <property type="entry name" value="YdhG-like"/>
    <property type="match status" value="1"/>
</dbReference>
<reference evidence="2 3" key="1">
    <citation type="submission" date="2019-03" db="EMBL/GenBank/DDBJ databases">
        <title>Genomic Encyclopedia of Archaeal and Bacterial Type Strains, Phase II (KMG-II): from individual species to whole genera.</title>
        <authorList>
            <person name="Goeker M."/>
        </authorList>
    </citation>
    <scope>NUCLEOTIDE SEQUENCE [LARGE SCALE GENOMIC DNA]</scope>
    <source>
        <strain evidence="2 3">DSM 28323</strain>
    </source>
</reference>
<name>A0A4R6IUV6_9BACT</name>
<dbReference type="Pfam" id="PF08818">
    <property type="entry name" value="DUF1801"/>
    <property type="match status" value="1"/>
</dbReference>
<accession>A0A4R6IUV6</accession>
<dbReference type="InterPro" id="IPR014922">
    <property type="entry name" value="YdhG-like"/>
</dbReference>
<feature type="domain" description="YdhG-like" evidence="1">
    <location>
        <begin position="20"/>
        <end position="115"/>
    </location>
</feature>
<proteinExistence type="predicted"/>
<keyword evidence="3" id="KW-1185">Reference proteome</keyword>
<evidence type="ECO:0000259" key="1">
    <source>
        <dbReference type="Pfam" id="PF08818"/>
    </source>
</evidence>
<dbReference type="Gene3D" id="3.90.1150.200">
    <property type="match status" value="1"/>
</dbReference>
<evidence type="ECO:0000313" key="3">
    <source>
        <dbReference type="Proteomes" id="UP000295741"/>
    </source>
</evidence>
<evidence type="ECO:0000313" key="2">
    <source>
        <dbReference type="EMBL" id="TDO26382.1"/>
    </source>
</evidence>
<sequence length="201" mass="23214">MPATDSRIDAYISKAETFAQPILIHIRKLVHKAFPDITETMKWSFPHFEHKGVVCSMASFKQHCAFGFWKASIMKDPNKILQTKERGAMGHFDRITSIKDLPPDKIMIAYIKEAVALNEAGVKLPARPKADPKTLQIPAYIKDALKKNKKAANTFDAFPYSHKKEYVEWITEAKTEPTRHKRIATMLEWLEQGKNRNWKYK</sequence>
<gene>
    <name evidence="2" type="ORF">BC659_1688</name>
</gene>
<dbReference type="OrthoDB" id="9800461at2"/>
<dbReference type="Pfam" id="PF13376">
    <property type="entry name" value="OmdA"/>
    <property type="match status" value="1"/>
</dbReference>
<protein>
    <submittedName>
        <fullName evidence="2">Uncharacterized protein YdeI (YjbR/CyaY-like superfamily)</fullName>
    </submittedName>
</protein>
<comment type="caution">
    <text evidence="2">The sequence shown here is derived from an EMBL/GenBank/DDBJ whole genome shotgun (WGS) entry which is preliminary data.</text>
</comment>
<organism evidence="2 3">
    <name type="scientific">Sediminibacterium goheungense</name>
    <dbReference type="NCBI Taxonomy" id="1086393"/>
    <lineage>
        <taxon>Bacteria</taxon>
        <taxon>Pseudomonadati</taxon>
        <taxon>Bacteroidota</taxon>
        <taxon>Chitinophagia</taxon>
        <taxon>Chitinophagales</taxon>
        <taxon>Chitinophagaceae</taxon>
        <taxon>Sediminibacterium</taxon>
    </lineage>
</organism>
<dbReference type="Proteomes" id="UP000295741">
    <property type="component" value="Unassembled WGS sequence"/>
</dbReference>